<feature type="domain" description="YgjP-like metallopeptidase" evidence="1">
    <location>
        <begin position="25"/>
        <end position="232"/>
    </location>
</feature>
<dbReference type="PANTHER" id="PTHR30399:SF1">
    <property type="entry name" value="UTP PYROPHOSPHATASE"/>
    <property type="match status" value="1"/>
</dbReference>
<comment type="caution">
    <text evidence="2">The sequence shown here is derived from an EMBL/GenBank/DDBJ whole genome shotgun (WGS) entry which is preliminary data.</text>
</comment>
<keyword evidence="3" id="KW-1185">Reference proteome</keyword>
<sequence length="241" mass="28031">MRNSFNYGDTEIEYSVAHNARLESKVRIHVHPNGFVEVESPPGKSASEICHAVRKRARWIAKHLEANSQLRAHALPREYVSGETHFYLGRRYQLKIVAPVADRPVVAMKAGRIHVAVRGEEPLAVRRRLNAWYKERAEDYLGRRLSEISETIPWLKNEPPLKLTAMRKQWGSCSPSGSINLNPWLIRAPRDCIDYVLIHEICHLKEHNHSKRYYELLERHCPNWRKIKTRLDGMAELLLAH</sequence>
<evidence type="ECO:0000313" key="2">
    <source>
        <dbReference type="EMBL" id="GFE79128.1"/>
    </source>
</evidence>
<dbReference type="RefSeq" id="WP_129640830.1">
    <property type="nucleotide sequence ID" value="NZ_BLJN01000001.1"/>
</dbReference>
<organism evidence="2 3">
    <name type="scientific">Steroidobacter agaridevorans</name>
    <dbReference type="NCBI Taxonomy" id="2695856"/>
    <lineage>
        <taxon>Bacteria</taxon>
        <taxon>Pseudomonadati</taxon>
        <taxon>Pseudomonadota</taxon>
        <taxon>Gammaproteobacteria</taxon>
        <taxon>Steroidobacterales</taxon>
        <taxon>Steroidobacteraceae</taxon>
        <taxon>Steroidobacter</taxon>
    </lineage>
</organism>
<accession>A0A829Y8D3</accession>
<evidence type="ECO:0000259" key="1">
    <source>
        <dbReference type="Pfam" id="PF01863"/>
    </source>
</evidence>
<name>A0A829Y8D3_9GAMM</name>
<proteinExistence type="predicted"/>
<evidence type="ECO:0000313" key="3">
    <source>
        <dbReference type="Proteomes" id="UP000445000"/>
    </source>
</evidence>
<dbReference type="GO" id="GO:0016787">
    <property type="term" value="F:hydrolase activity"/>
    <property type="evidence" value="ECO:0007669"/>
    <property type="project" value="UniProtKB-KW"/>
</dbReference>
<gene>
    <name evidence="2" type="ORF">GCM10011487_11280</name>
</gene>
<dbReference type="InterPro" id="IPR002725">
    <property type="entry name" value="YgjP-like_metallopeptidase"/>
</dbReference>
<dbReference type="Gene3D" id="3.30.2010.10">
    <property type="entry name" value="Metalloproteases ('zincins'), catalytic domain"/>
    <property type="match status" value="1"/>
</dbReference>
<keyword evidence="2" id="KW-0378">Hydrolase</keyword>
<reference evidence="3" key="1">
    <citation type="submission" date="2020-01" db="EMBL/GenBank/DDBJ databases">
        <title>'Steroidobacter agaridevorans' sp. nov., agar-degrading bacteria isolated from rhizosphere soils.</title>
        <authorList>
            <person name="Ikenaga M."/>
            <person name="Kataoka M."/>
            <person name="Murouchi A."/>
            <person name="Katsuragi S."/>
            <person name="Sakai M."/>
        </authorList>
    </citation>
    <scope>NUCLEOTIDE SEQUENCE [LARGE SCALE GENOMIC DNA]</scope>
    <source>
        <strain evidence="3">YU21-B</strain>
    </source>
</reference>
<dbReference type="PANTHER" id="PTHR30399">
    <property type="entry name" value="UNCHARACTERIZED PROTEIN YGJP"/>
    <property type="match status" value="1"/>
</dbReference>
<dbReference type="Proteomes" id="UP000445000">
    <property type="component" value="Unassembled WGS sequence"/>
</dbReference>
<dbReference type="InterPro" id="IPR053136">
    <property type="entry name" value="UTP_pyrophosphatase-like"/>
</dbReference>
<dbReference type="EMBL" id="BLJN01000001">
    <property type="protein sequence ID" value="GFE79128.1"/>
    <property type="molecule type" value="Genomic_DNA"/>
</dbReference>
<dbReference type="CDD" id="cd07344">
    <property type="entry name" value="M48_yhfN_like"/>
    <property type="match status" value="1"/>
</dbReference>
<dbReference type="Pfam" id="PF01863">
    <property type="entry name" value="YgjP-like"/>
    <property type="match status" value="1"/>
</dbReference>
<protein>
    <submittedName>
        <fullName evidence="2">Metal-dependent hydrolase</fullName>
    </submittedName>
</protein>
<dbReference type="AlphaFoldDB" id="A0A829Y8D3"/>